<dbReference type="EMBL" id="NVUS01000031">
    <property type="protein sequence ID" value="PCI97295.1"/>
    <property type="molecule type" value="Genomic_DNA"/>
</dbReference>
<reference key="1">
    <citation type="submission" date="2017-08" db="EMBL/GenBank/DDBJ databases">
        <title>A dynamic microbial community with high functional redundancy inhabits the cold, oxic subseafloor aquifer.</title>
        <authorList>
            <person name="Tully B.J."/>
            <person name="Wheat C.G."/>
            <person name="Glazer B.T."/>
            <person name="Huber J.A."/>
        </authorList>
    </citation>
    <scope>NUCLEOTIDE SEQUENCE [LARGE SCALE GENOMIC DNA]</scope>
</reference>
<organism evidence="1">
    <name type="scientific">OCS116 cluster bacterium</name>
    <dbReference type="NCBI Taxonomy" id="2030921"/>
    <lineage>
        <taxon>Bacteria</taxon>
        <taxon>Pseudomonadati</taxon>
        <taxon>Pseudomonadota</taxon>
        <taxon>Alphaproteobacteria</taxon>
        <taxon>OCS116 cluster</taxon>
    </lineage>
</organism>
<accession>A0A2A4YSJ7</accession>
<name>A0A2A4YSJ7_9PROT</name>
<gene>
    <name evidence="1" type="ORF">COB13_15895</name>
</gene>
<evidence type="ECO:0000313" key="1">
    <source>
        <dbReference type="EMBL" id="PCI97295.1"/>
    </source>
</evidence>
<reference evidence="1" key="2">
    <citation type="journal article" date="2018" name="ISME J.">
        <title>A dynamic microbial community with high functional redundancy inhabits the cold, oxic subseafloor aquifer.</title>
        <authorList>
            <person name="Tully B.J."/>
            <person name="Wheat C.G."/>
            <person name="Glazer B.T."/>
            <person name="Huber J.A."/>
        </authorList>
    </citation>
    <scope>NUCLEOTIDE SEQUENCE</scope>
    <source>
        <strain evidence="1">NORP83</strain>
    </source>
</reference>
<sequence>MFFVAEKGTLFSLIVSDDLIVKGGVMVKINIKDEKKSRSLTLEGKFQTTSMALTGGIEPSRIYMFIPKSKNLPPEEIRNAEFEIVNLTLSDELDYMKNFKLVLNRPRFAGGYLV</sequence>
<dbReference type="AlphaFoldDB" id="A0A2A4YSJ7"/>
<proteinExistence type="predicted"/>
<comment type="caution">
    <text evidence="1">The sequence shown here is derived from an EMBL/GenBank/DDBJ whole genome shotgun (WGS) entry which is preliminary data.</text>
</comment>
<protein>
    <submittedName>
        <fullName evidence="1">Uncharacterized protein</fullName>
    </submittedName>
</protein>